<dbReference type="Gene3D" id="3.30.40.10">
    <property type="entry name" value="Zinc/RING finger domain, C3HC4 (zinc finger)"/>
    <property type="match status" value="1"/>
</dbReference>
<evidence type="ECO:0000256" key="18">
    <source>
        <dbReference type="PROSITE-ProRule" id="PRU00175"/>
    </source>
</evidence>
<sequence length="388" mass="44751">MSRLPSQPPTPEWTDNWKQIQPTLLKIRRSMASLRTSSLKVMRVSQLDSDILDLELFDILKEQLWNALSLFKPTIKENFEPEMLGILNLVLFKLSVYDSSATYGSQLQNLKYRNEWEHGGILESIAKDAPLTKTQKIAYGVLTVGGQYAWTRTNRYITERGWGELEESDIRNKVYRVLQSGEKYWKAFSVLNFLVFLYNGRYRTLIDRFLSMRLVYAKKSLNRQVSFEFLNRQMVWHAFTEFLLFLVPLINIEKLKLKLMRTLLPKSYLISSKGYDKLPDNQCAICHDNASSSSNDTSADVPLGQLQDYSVHNPYQANCGHTYCYYCIQSKIVVFGDEWPCLRCGEKVESIQKLVCKVEDTDKDEKEANGEDSNGAEKDEKSTAVSSE</sequence>
<dbReference type="InterPro" id="IPR006845">
    <property type="entry name" value="Pex_N"/>
</dbReference>
<keyword evidence="10" id="KW-0862">Zinc</keyword>
<keyword evidence="9" id="KW-0833">Ubl conjugation pathway</keyword>
<evidence type="ECO:0000313" key="21">
    <source>
        <dbReference type="EMBL" id="SAM04042.1"/>
    </source>
</evidence>
<evidence type="ECO:0000256" key="3">
    <source>
        <dbReference type="ARBA" id="ARBA00008704"/>
    </source>
</evidence>
<dbReference type="PANTHER" id="PTHR48178">
    <property type="entry name" value="PEROXISOME BIOGENESIS FACTOR 2"/>
    <property type="match status" value="1"/>
</dbReference>
<dbReference type="InterPro" id="IPR013083">
    <property type="entry name" value="Znf_RING/FYVE/PHD"/>
</dbReference>
<evidence type="ECO:0000256" key="11">
    <source>
        <dbReference type="ARBA" id="ARBA00022927"/>
    </source>
</evidence>
<feature type="compositionally biased region" description="Basic and acidic residues" evidence="19">
    <location>
        <begin position="362"/>
        <end position="382"/>
    </location>
</feature>
<evidence type="ECO:0000256" key="5">
    <source>
        <dbReference type="ARBA" id="ARBA00022679"/>
    </source>
</evidence>
<organism evidence="21">
    <name type="scientific">Absidia glauca</name>
    <name type="common">Pin mould</name>
    <dbReference type="NCBI Taxonomy" id="4829"/>
    <lineage>
        <taxon>Eukaryota</taxon>
        <taxon>Fungi</taxon>
        <taxon>Fungi incertae sedis</taxon>
        <taxon>Mucoromycota</taxon>
        <taxon>Mucoromycotina</taxon>
        <taxon>Mucoromycetes</taxon>
        <taxon>Mucorales</taxon>
        <taxon>Cunninghamellaceae</taxon>
        <taxon>Absidia</taxon>
    </lineage>
</organism>
<reference evidence="21" key="1">
    <citation type="submission" date="2016-04" db="EMBL/GenBank/DDBJ databases">
        <authorList>
            <person name="Evans L.H."/>
            <person name="Alamgir A."/>
            <person name="Owens N."/>
            <person name="Weber N.D."/>
            <person name="Virtaneva K."/>
            <person name="Barbian K."/>
            <person name="Babar A."/>
            <person name="Rosenke K."/>
        </authorList>
    </citation>
    <scope>NUCLEOTIDE SEQUENCE [LARGE SCALE GENOMIC DNA]</scope>
    <source>
        <strain evidence="21">CBS 101.48</strain>
    </source>
</reference>
<dbReference type="OMA" id="WHGLMEL"/>
<evidence type="ECO:0000256" key="2">
    <source>
        <dbReference type="ARBA" id="ARBA00004906"/>
    </source>
</evidence>
<dbReference type="OrthoDB" id="1701437at2759"/>
<comment type="similarity">
    <text evidence="3">Belongs to the pex2/pex10/pex12 family.</text>
</comment>
<dbReference type="InterPro" id="IPR017907">
    <property type="entry name" value="Znf_RING_CS"/>
</dbReference>
<dbReference type="InterPro" id="IPR001841">
    <property type="entry name" value="Znf_RING"/>
</dbReference>
<dbReference type="GO" id="GO:0008270">
    <property type="term" value="F:zinc ion binding"/>
    <property type="evidence" value="ECO:0007669"/>
    <property type="project" value="UniProtKB-KW"/>
</dbReference>
<dbReference type="EMBL" id="LT554349">
    <property type="protein sequence ID" value="SAM04042.1"/>
    <property type="molecule type" value="Genomic_DNA"/>
</dbReference>
<keyword evidence="11" id="KW-0653">Protein transport</keyword>
<evidence type="ECO:0000259" key="20">
    <source>
        <dbReference type="PROSITE" id="PS50089"/>
    </source>
</evidence>
<protein>
    <recommendedName>
        <fullName evidence="17">RING-type E3 ubiquitin transferase (cysteine targeting)</fullName>
        <ecNumber evidence="17">2.3.2.36</ecNumber>
    </recommendedName>
    <alternativeName>
        <fullName evidence="15">Peroxin-2</fullName>
    </alternativeName>
</protein>
<keyword evidence="13" id="KW-0472">Membrane</keyword>
<gene>
    <name evidence="21" type="primary">ABSGL_09902.1 scaffold 11783</name>
</gene>
<dbReference type="GO" id="GO:0016562">
    <property type="term" value="P:protein import into peroxisome matrix, receptor recycling"/>
    <property type="evidence" value="ECO:0007669"/>
    <property type="project" value="UniProtKB-ARBA"/>
</dbReference>
<keyword evidence="22" id="KW-1185">Reference proteome</keyword>
<evidence type="ECO:0000256" key="19">
    <source>
        <dbReference type="SAM" id="MobiDB-lite"/>
    </source>
</evidence>
<keyword evidence="5" id="KW-0808">Transferase</keyword>
<evidence type="ECO:0000256" key="8">
    <source>
        <dbReference type="ARBA" id="ARBA00022771"/>
    </source>
</evidence>
<evidence type="ECO:0000256" key="4">
    <source>
        <dbReference type="ARBA" id="ARBA00022448"/>
    </source>
</evidence>
<dbReference type="GO" id="GO:0005778">
    <property type="term" value="C:peroxisomal membrane"/>
    <property type="evidence" value="ECO:0007669"/>
    <property type="project" value="UniProtKB-SubCell"/>
</dbReference>
<dbReference type="GO" id="GO:0061630">
    <property type="term" value="F:ubiquitin protein ligase activity"/>
    <property type="evidence" value="ECO:0007669"/>
    <property type="project" value="UniProtKB-EC"/>
</dbReference>
<dbReference type="EC" id="2.3.2.36" evidence="17"/>
<comment type="catalytic activity">
    <reaction evidence="16">
        <text>[E2 ubiquitin-conjugating enzyme]-S-ubiquitinyl-L-cysteine + [acceptor protein]-L-cysteine = [E2 ubiquitin-conjugating enzyme]-L-cysteine + [acceptor protein]-S-ubiquitinyl-L-cysteine.</text>
        <dbReference type="EC" id="2.3.2.36"/>
    </reaction>
</comment>
<dbReference type="AlphaFoldDB" id="A0A163TEB1"/>
<evidence type="ECO:0000256" key="13">
    <source>
        <dbReference type="ARBA" id="ARBA00023136"/>
    </source>
</evidence>
<evidence type="ECO:0000256" key="1">
    <source>
        <dbReference type="ARBA" id="ARBA00004585"/>
    </source>
</evidence>
<dbReference type="InParanoid" id="A0A163TEB1"/>
<keyword evidence="14" id="KW-0576">Peroxisome</keyword>
<accession>A0A163TEB1</accession>
<evidence type="ECO:0000256" key="9">
    <source>
        <dbReference type="ARBA" id="ARBA00022786"/>
    </source>
</evidence>
<evidence type="ECO:0000256" key="6">
    <source>
        <dbReference type="ARBA" id="ARBA00022692"/>
    </source>
</evidence>
<keyword evidence="8 18" id="KW-0863">Zinc-finger</keyword>
<dbReference type="SMART" id="SM00184">
    <property type="entry name" value="RING"/>
    <property type="match status" value="1"/>
</dbReference>
<keyword evidence="4" id="KW-0813">Transport</keyword>
<keyword evidence="6" id="KW-0812">Transmembrane</keyword>
<evidence type="ECO:0000256" key="17">
    <source>
        <dbReference type="ARBA" id="ARBA00034523"/>
    </source>
</evidence>
<evidence type="ECO:0000256" key="16">
    <source>
        <dbReference type="ARBA" id="ARBA00034438"/>
    </source>
</evidence>
<evidence type="ECO:0000313" key="22">
    <source>
        <dbReference type="Proteomes" id="UP000078561"/>
    </source>
</evidence>
<dbReference type="Proteomes" id="UP000078561">
    <property type="component" value="Unassembled WGS sequence"/>
</dbReference>
<dbReference type="InterPro" id="IPR025654">
    <property type="entry name" value="PEX2/10"/>
</dbReference>
<name>A0A163TEB1_ABSGL</name>
<feature type="domain" description="RING-type" evidence="20">
    <location>
        <begin position="283"/>
        <end position="344"/>
    </location>
</feature>
<evidence type="ECO:0000256" key="12">
    <source>
        <dbReference type="ARBA" id="ARBA00022989"/>
    </source>
</evidence>
<comment type="subcellular location">
    <subcellularLocation>
        <location evidence="1">Peroxisome membrane</location>
        <topology evidence="1">Multi-pass membrane protein</topology>
    </subcellularLocation>
</comment>
<dbReference type="STRING" id="4829.A0A163TEB1"/>
<proteinExistence type="inferred from homology"/>
<dbReference type="PROSITE" id="PS50089">
    <property type="entry name" value="ZF_RING_2"/>
    <property type="match status" value="1"/>
</dbReference>
<dbReference type="PROSITE" id="PS00518">
    <property type="entry name" value="ZF_RING_1"/>
    <property type="match status" value="1"/>
</dbReference>
<dbReference type="GO" id="GO:0016567">
    <property type="term" value="P:protein ubiquitination"/>
    <property type="evidence" value="ECO:0007669"/>
    <property type="project" value="UniProtKB-ARBA"/>
</dbReference>
<evidence type="ECO:0000256" key="15">
    <source>
        <dbReference type="ARBA" id="ARBA00032511"/>
    </source>
</evidence>
<comment type="pathway">
    <text evidence="2">Protein modification; protein ubiquitination.</text>
</comment>
<evidence type="ECO:0000256" key="14">
    <source>
        <dbReference type="ARBA" id="ARBA00023140"/>
    </source>
</evidence>
<evidence type="ECO:0000256" key="7">
    <source>
        <dbReference type="ARBA" id="ARBA00022723"/>
    </source>
</evidence>
<keyword evidence="7" id="KW-0479">Metal-binding</keyword>
<evidence type="ECO:0000256" key="10">
    <source>
        <dbReference type="ARBA" id="ARBA00022833"/>
    </source>
</evidence>
<feature type="region of interest" description="Disordered" evidence="19">
    <location>
        <begin position="362"/>
        <end position="388"/>
    </location>
</feature>
<dbReference type="SUPFAM" id="SSF57850">
    <property type="entry name" value="RING/U-box"/>
    <property type="match status" value="1"/>
</dbReference>
<dbReference type="Pfam" id="PF04757">
    <property type="entry name" value="Pex2_Pex12"/>
    <property type="match status" value="1"/>
</dbReference>
<keyword evidence="12" id="KW-1133">Transmembrane helix</keyword>
<dbReference type="PANTHER" id="PTHR48178:SF1">
    <property type="entry name" value="PEROXISOME BIOGENESIS FACTOR 2"/>
    <property type="match status" value="1"/>
</dbReference>